<protein>
    <recommendedName>
        <fullName evidence="3">D-inositol 3-phosphate glycosyltransferase</fullName>
    </recommendedName>
</protein>
<dbReference type="Proteomes" id="UP000543579">
    <property type="component" value="Unassembled WGS sequence"/>
</dbReference>
<sequence length="461" mass="50552">MPAPPDADFVVLTSRLAPHRDGGYAVAVASRLRLLGSIGVARPLLLTFDAGGADEHAKDNRQAFPDPDSNVEVRNLFEEILHDPSWLYEKAREGRADPDAAYRAIRDGEGREVVSLPVISDSAWYLTDTPVVVRADGGSRTMAGFRELYMAWLTRVVAQLRSRADDADRCIVVICESKQLGELIADWADPKVRIVHTVHNSHLAAPCEPSSCLRDDGWRRWLALLDRFDAVIWPTASQEDDVAERFGAHEGSVVIPTPITADSRPRPRRRRVREVLMVNRLVDQKRVDTAITSWPRVLQRVPDAHLHVYGDGPLRTLLQNLIEDRGLAQSVHLHGYSDRVREAMAVSTAFLSTSAFEGQNLAIGEALASGLPVVAFDVCYGPRDYVGGGGILVAPGDTEGVASALSALLLDETARAEMSERAVEQSRRLSPEAVGETFSRLLEDVIARPARPRTSGSERAA</sequence>
<dbReference type="PANTHER" id="PTHR12526">
    <property type="entry name" value="GLYCOSYLTRANSFERASE"/>
    <property type="match status" value="1"/>
</dbReference>
<evidence type="ECO:0000313" key="1">
    <source>
        <dbReference type="EMBL" id="MBB3157509.1"/>
    </source>
</evidence>
<proteinExistence type="predicted"/>
<evidence type="ECO:0000313" key="2">
    <source>
        <dbReference type="Proteomes" id="UP000543579"/>
    </source>
</evidence>
<dbReference type="Gene3D" id="3.40.50.2000">
    <property type="entry name" value="Glycogen Phosphorylase B"/>
    <property type="match status" value="2"/>
</dbReference>
<name>A0A7W5GEH3_9MICO</name>
<dbReference type="Pfam" id="PF13692">
    <property type="entry name" value="Glyco_trans_1_4"/>
    <property type="match status" value="1"/>
</dbReference>
<organism evidence="1 2">
    <name type="scientific">Microbacterium proteolyticum</name>
    <dbReference type="NCBI Taxonomy" id="1572644"/>
    <lineage>
        <taxon>Bacteria</taxon>
        <taxon>Bacillati</taxon>
        <taxon>Actinomycetota</taxon>
        <taxon>Actinomycetes</taxon>
        <taxon>Micrococcales</taxon>
        <taxon>Microbacteriaceae</taxon>
        <taxon>Microbacterium</taxon>
    </lineage>
</organism>
<dbReference type="EMBL" id="JACHXY010000001">
    <property type="protein sequence ID" value="MBB3157509.1"/>
    <property type="molecule type" value="Genomic_DNA"/>
</dbReference>
<dbReference type="AlphaFoldDB" id="A0A7W5GEH3"/>
<evidence type="ECO:0008006" key="3">
    <source>
        <dbReference type="Google" id="ProtNLM"/>
    </source>
</evidence>
<dbReference type="SUPFAM" id="SSF53756">
    <property type="entry name" value="UDP-Glycosyltransferase/glycogen phosphorylase"/>
    <property type="match status" value="1"/>
</dbReference>
<accession>A0A7W5GEH3</accession>
<comment type="caution">
    <text evidence="1">The sequence shown here is derived from an EMBL/GenBank/DDBJ whole genome shotgun (WGS) entry which is preliminary data.</text>
</comment>
<reference evidence="1 2" key="1">
    <citation type="submission" date="2020-08" db="EMBL/GenBank/DDBJ databases">
        <title>Genomic Encyclopedia of Type Strains, Phase III (KMG-III): the genomes of soil and plant-associated and newly described type strains.</title>
        <authorList>
            <person name="Whitman W."/>
        </authorList>
    </citation>
    <scope>NUCLEOTIDE SEQUENCE [LARGE SCALE GENOMIC DNA]</scope>
    <source>
        <strain evidence="1 2">CECT 8356</strain>
    </source>
</reference>
<dbReference type="RefSeq" id="WP_183418914.1">
    <property type="nucleotide sequence ID" value="NZ_JACHXY010000001.1"/>
</dbReference>
<gene>
    <name evidence="1" type="ORF">FHS07_001193</name>
</gene>